<keyword evidence="2 5" id="KW-0812">Transmembrane</keyword>
<keyword evidence="8" id="KW-1185">Reference proteome</keyword>
<dbReference type="Proteomes" id="UP000679725">
    <property type="component" value="Unassembled WGS sequence"/>
</dbReference>
<feature type="domain" description="Sodium/calcium exchanger membrane region" evidence="6">
    <location>
        <begin position="208"/>
        <end position="349"/>
    </location>
</feature>
<proteinExistence type="predicted"/>
<sequence length="352" mass="37312">MKKIFQWTYISPVIAWIVYLLLPADAGFLVNLLAVVALIVGVLSAVHHAEVVAHKVGEPYGTIILAIAVTLLEASIIVSLMLTGGVGADTYARDTLFAAVMIILNGILGISMFVGALKFKEQTFETKSVTIALVSLVSILVLTLVLPNFTTSIAGPSYSAPQLIAIGICCLVIYGSFLFTQTVRHRKYFLTDVTGEEKAVTQVEALTSLVLLLVCLGVVILLAKTLSPVIEDGVVAAGLPTALVGVAIAAVILLPEGIAAIRAARRNQYQTSINLALGSALASIGLSIPTVVIVCTLMDLPLVLGLDMKSMVLLVLSVFTVMLSLNKGQTNSLYAIVLLVNLMMYIFTIVFP</sequence>
<dbReference type="InterPro" id="IPR004837">
    <property type="entry name" value="NaCa_Exmemb"/>
</dbReference>
<feature type="transmembrane region" description="Helical" evidence="5">
    <location>
        <begin position="162"/>
        <end position="183"/>
    </location>
</feature>
<evidence type="ECO:0000256" key="5">
    <source>
        <dbReference type="SAM" id="Phobius"/>
    </source>
</evidence>
<accession>A0ABM8UJC6</accession>
<keyword evidence="4 5" id="KW-0472">Membrane</keyword>
<dbReference type="InterPro" id="IPR044880">
    <property type="entry name" value="NCX_ion-bd_dom_sf"/>
</dbReference>
<feature type="transmembrane region" description="Helical" evidence="5">
    <location>
        <begin position="60"/>
        <end position="84"/>
    </location>
</feature>
<feature type="transmembrane region" description="Helical" evidence="5">
    <location>
        <begin position="7"/>
        <end position="22"/>
    </location>
</feature>
<dbReference type="PANTHER" id="PTHR37958:SF1">
    <property type="entry name" value="SODIUM-POTASSIUM_PROTON ANTIPORTER CHAA"/>
    <property type="match status" value="1"/>
</dbReference>
<feature type="transmembrane region" description="Helical" evidence="5">
    <location>
        <begin position="235"/>
        <end position="254"/>
    </location>
</feature>
<name>A0ABM8UJC6_9BACT</name>
<dbReference type="InterPro" id="IPR052946">
    <property type="entry name" value="Alkaline_pH_Ca-Antiporter"/>
</dbReference>
<evidence type="ECO:0000256" key="2">
    <source>
        <dbReference type="ARBA" id="ARBA00022692"/>
    </source>
</evidence>
<evidence type="ECO:0000256" key="1">
    <source>
        <dbReference type="ARBA" id="ARBA00004141"/>
    </source>
</evidence>
<keyword evidence="3 5" id="KW-1133">Transmembrane helix</keyword>
<evidence type="ECO:0000259" key="6">
    <source>
        <dbReference type="Pfam" id="PF01699"/>
    </source>
</evidence>
<dbReference type="PANTHER" id="PTHR37958">
    <property type="entry name" value="SODIUM-POTASSIUM/PROTON ANTIPORTER CHAA"/>
    <property type="match status" value="1"/>
</dbReference>
<feature type="transmembrane region" description="Helical" evidence="5">
    <location>
        <begin position="96"/>
        <end position="117"/>
    </location>
</feature>
<evidence type="ECO:0000256" key="4">
    <source>
        <dbReference type="ARBA" id="ARBA00023136"/>
    </source>
</evidence>
<feature type="transmembrane region" description="Helical" evidence="5">
    <location>
        <begin position="28"/>
        <end position="48"/>
    </location>
</feature>
<organism evidence="7 8">
    <name type="scientific">Dyadobacter linearis</name>
    <dbReference type="NCBI Taxonomy" id="2823330"/>
    <lineage>
        <taxon>Bacteria</taxon>
        <taxon>Pseudomonadati</taxon>
        <taxon>Bacteroidota</taxon>
        <taxon>Cytophagia</taxon>
        <taxon>Cytophagales</taxon>
        <taxon>Spirosomataceae</taxon>
        <taxon>Dyadobacter</taxon>
    </lineage>
</organism>
<dbReference type="RefSeq" id="WP_215231653.1">
    <property type="nucleotide sequence ID" value="NZ_CAJRAU010000001.1"/>
</dbReference>
<evidence type="ECO:0000313" key="7">
    <source>
        <dbReference type="EMBL" id="CAG5067483.1"/>
    </source>
</evidence>
<gene>
    <name evidence="7" type="primary">chaA_1</name>
    <name evidence="7" type="ORF">DYBT9623_00204</name>
</gene>
<feature type="transmembrane region" description="Helical" evidence="5">
    <location>
        <begin position="129"/>
        <end position="150"/>
    </location>
</feature>
<dbReference type="EMBL" id="CAJRAU010000001">
    <property type="protein sequence ID" value="CAG5067483.1"/>
    <property type="molecule type" value="Genomic_DNA"/>
</dbReference>
<reference evidence="7 8" key="1">
    <citation type="submission" date="2021-04" db="EMBL/GenBank/DDBJ databases">
        <authorList>
            <person name="Rodrigo-Torres L."/>
            <person name="Arahal R. D."/>
            <person name="Lucena T."/>
        </authorList>
    </citation>
    <scope>NUCLEOTIDE SEQUENCE [LARGE SCALE GENOMIC DNA]</scope>
    <source>
        <strain evidence="7 8">CECT 9623</strain>
    </source>
</reference>
<feature type="transmembrane region" description="Helical" evidence="5">
    <location>
        <begin position="203"/>
        <end position="223"/>
    </location>
</feature>
<feature type="domain" description="Sodium/calcium exchanger membrane region" evidence="6">
    <location>
        <begin position="28"/>
        <end position="182"/>
    </location>
</feature>
<protein>
    <submittedName>
        <fullName evidence="7">Sodium-potassium/proton antiporter ChaA</fullName>
    </submittedName>
</protein>
<feature type="transmembrane region" description="Helical" evidence="5">
    <location>
        <begin position="275"/>
        <end position="302"/>
    </location>
</feature>
<comment type="caution">
    <text evidence="7">The sequence shown here is derived from an EMBL/GenBank/DDBJ whole genome shotgun (WGS) entry which is preliminary data.</text>
</comment>
<comment type="subcellular location">
    <subcellularLocation>
        <location evidence="1">Membrane</location>
        <topology evidence="1">Multi-pass membrane protein</topology>
    </subcellularLocation>
</comment>
<evidence type="ECO:0000313" key="8">
    <source>
        <dbReference type="Proteomes" id="UP000679725"/>
    </source>
</evidence>
<feature type="transmembrane region" description="Helical" evidence="5">
    <location>
        <begin position="308"/>
        <end position="325"/>
    </location>
</feature>
<dbReference type="Pfam" id="PF01699">
    <property type="entry name" value="Na_Ca_ex"/>
    <property type="match status" value="2"/>
</dbReference>
<feature type="transmembrane region" description="Helical" evidence="5">
    <location>
        <begin position="332"/>
        <end position="351"/>
    </location>
</feature>
<evidence type="ECO:0000256" key="3">
    <source>
        <dbReference type="ARBA" id="ARBA00022989"/>
    </source>
</evidence>
<dbReference type="Gene3D" id="1.20.1420.30">
    <property type="entry name" value="NCX, central ion-binding region"/>
    <property type="match status" value="1"/>
</dbReference>